<gene>
    <name evidence="1" type="ORF">ARMOST_01595</name>
</gene>
<dbReference type="EMBL" id="FUEG01000001">
    <property type="protein sequence ID" value="SJK98330.1"/>
    <property type="molecule type" value="Genomic_DNA"/>
</dbReference>
<keyword evidence="2" id="KW-1185">Reference proteome</keyword>
<dbReference type="Proteomes" id="UP000219338">
    <property type="component" value="Unassembled WGS sequence"/>
</dbReference>
<organism evidence="1 2">
    <name type="scientific">Armillaria ostoyae</name>
    <name type="common">Armillaria root rot fungus</name>
    <dbReference type="NCBI Taxonomy" id="47428"/>
    <lineage>
        <taxon>Eukaryota</taxon>
        <taxon>Fungi</taxon>
        <taxon>Dikarya</taxon>
        <taxon>Basidiomycota</taxon>
        <taxon>Agaricomycotina</taxon>
        <taxon>Agaricomycetes</taxon>
        <taxon>Agaricomycetidae</taxon>
        <taxon>Agaricales</taxon>
        <taxon>Marasmiineae</taxon>
        <taxon>Physalacriaceae</taxon>
        <taxon>Armillaria</taxon>
    </lineage>
</organism>
<dbReference type="AlphaFoldDB" id="A0A284QPJ2"/>
<accession>A0A284QPJ2</accession>
<reference evidence="2" key="1">
    <citation type="journal article" date="2017" name="Nat. Ecol. Evol.">
        <title>Genome expansion and lineage-specific genetic innovations in the forest pathogenic fungi Armillaria.</title>
        <authorList>
            <person name="Sipos G."/>
            <person name="Prasanna A.N."/>
            <person name="Walter M.C."/>
            <person name="O'Connor E."/>
            <person name="Balint B."/>
            <person name="Krizsan K."/>
            <person name="Kiss B."/>
            <person name="Hess J."/>
            <person name="Varga T."/>
            <person name="Slot J."/>
            <person name="Riley R."/>
            <person name="Boka B."/>
            <person name="Rigling D."/>
            <person name="Barry K."/>
            <person name="Lee J."/>
            <person name="Mihaltcheva S."/>
            <person name="LaButti K."/>
            <person name="Lipzen A."/>
            <person name="Waldron R."/>
            <person name="Moloney N.M."/>
            <person name="Sperisen C."/>
            <person name="Kredics L."/>
            <person name="Vagvoelgyi C."/>
            <person name="Patrignani A."/>
            <person name="Fitzpatrick D."/>
            <person name="Nagy I."/>
            <person name="Doyle S."/>
            <person name="Anderson J.B."/>
            <person name="Grigoriev I.V."/>
            <person name="Gueldener U."/>
            <person name="Muensterkoetter M."/>
            <person name="Nagy L.G."/>
        </authorList>
    </citation>
    <scope>NUCLEOTIDE SEQUENCE [LARGE SCALE GENOMIC DNA]</scope>
    <source>
        <strain evidence="2">C18/9</strain>
    </source>
</reference>
<name>A0A284QPJ2_ARMOS</name>
<protein>
    <submittedName>
        <fullName evidence="1">Uncharacterized protein</fullName>
    </submittedName>
</protein>
<evidence type="ECO:0000313" key="1">
    <source>
        <dbReference type="EMBL" id="SJK98330.1"/>
    </source>
</evidence>
<proteinExistence type="predicted"/>
<sequence>MASKEEFEYFNLAGKDPLSAPCLFAINNLRLFIPGSSTVTNIFIFNIQHQHASRRVTNYFPRDASVHNGQLRRQSTPKVNSHFSILDLSGIAEVGIRPIEVRDPKGFSAVQTPRDRLAVVLTKGRVISRTRSRSANRYDLMDTTMCPPKTALKCQR</sequence>
<evidence type="ECO:0000313" key="2">
    <source>
        <dbReference type="Proteomes" id="UP000219338"/>
    </source>
</evidence>